<dbReference type="PANTHER" id="PTHR33908">
    <property type="entry name" value="MANNOSYLTRANSFERASE YKCB-RELATED"/>
    <property type="match status" value="1"/>
</dbReference>
<feature type="transmembrane region" description="Helical" evidence="8">
    <location>
        <begin position="237"/>
        <end position="254"/>
    </location>
</feature>
<dbReference type="OrthoDB" id="109915at2"/>
<dbReference type="AlphaFoldDB" id="A0A2N9M5C6"/>
<feature type="domain" description="Glycosyltransferase RgtA/B/C/D-like" evidence="9">
    <location>
        <begin position="86"/>
        <end position="252"/>
    </location>
</feature>
<evidence type="ECO:0000256" key="2">
    <source>
        <dbReference type="ARBA" id="ARBA00022475"/>
    </source>
</evidence>
<evidence type="ECO:0000256" key="7">
    <source>
        <dbReference type="ARBA" id="ARBA00023136"/>
    </source>
</evidence>
<dbReference type="GO" id="GO:0016763">
    <property type="term" value="F:pentosyltransferase activity"/>
    <property type="evidence" value="ECO:0007669"/>
    <property type="project" value="TreeGrafter"/>
</dbReference>
<dbReference type="EMBL" id="OKRB01000141">
    <property type="protein sequence ID" value="SPE30671.1"/>
    <property type="molecule type" value="Genomic_DNA"/>
</dbReference>
<dbReference type="GO" id="GO:0005886">
    <property type="term" value="C:plasma membrane"/>
    <property type="evidence" value="ECO:0007669"/>
    <property type="project" value="UniProtKB-SubCell"/>
</dbReference>
<evidence type="ECO:0000256" key="8">
    <source>
        <dbReference type="SAM" id="Phobius"/>
    </source>
</evidence>
<organism evidence="10 11">
    <name type="scientific">Candidatus Sulfuritelmatomonas gaucii</name>
    <dbReference type="NCBI Taxonomy" id="2043161"/>
    <lineage>
        <taxon>Bacteria</taxon>
        <taxon>Pseudomonadati</taxon>
        <taxon>Acidobacteriota</taxon>
        <taxon>Terriglobia</taxon>
        <taxon>Terriglobales</taxon>
        <taxon>Acidobacteriaceae</taxon>
        <taxon>Candidatus Sulfuritelmatomonas</taxon>
    </lineage>
</organism>
<dbReference type="InterPro" id="IPR050297">
    <property type="entry name" value="LipidA_mod_glycosyltrf_83"/>
</dbReference>
<keyword evidence="3" id="KW-0328">Glycosyltransferase</keyword>
<evidence type="ECO:0000256" key="4">
    <source>
        <dbReference type="ARBA" id="ARBA00022679"/>
    </source>
</evidence>
<evidence type="ECO:0000256" key="5">
    <source>
        <dbReference type="ARBA" id="ARBA00022692"/>
    </source>
</evidence>
<evidence type="ECO:0000313" key="10">
    <source>
        <dbReference type="EMBL" id="SPE30671.1"/>
    </source>
</evidence>
<evidence type="ECO:0000256" key="3">
    <source>
        <dbReference type="ARBA" id="ARBA00022676"/>
    </source>
</evidence>
<gene>
    <name evidence="10" type="ORF">SBA5_80040</name>
</gene>
<feature type="transmembrane region" description="Helical" evidence="8">
    <location>
        <begin position="138"/>
        <end position="157"/>
    </location>
</feature>
<reference evidence="11" key="1">
    <citation type="submission" date="2018-02" db="EMBL/GenBank/DDBJ databases">
        <authorList>
            <person name="Hausmann B."/>
        </authorList>
    </citation>
    <scope>NUCLEOTIDE SEQUENCE [LARGE SCALE GENOMIC DNA]</scope>
    <source>
        <strain evidence="11">Peat soil MAG SbA5</strain>
    </source>
</reference>
<accession>A0A2N9M5C6</accession>
<name>A0A2N9M5C6_9BACT</name>
<evidence type="ECO:0000313" key="11">
    <source>
        <dbReference type="Proteomes" id="UP000239735"/>
    </source>
</evidence>
<feature type="transmembrane region" description="Helical" evidence="8">
    <location>
        <begin position="83"/>
        <end position="99"/>
    </location>
</feature>
<feature type="transmembrane region" description="Helical" evidence="8">
    <location>
        <begin position="22"/>
        <end position="42"/>
    </location>
</feature>
<keyword evidence="5 8" id="KW-0812">Transmembrane</keyword>
<dbReference type="Pfam" id="PF13231">
    <property type="entry name" value="PMT_2"/>
    <property type="match status" value="1"/>
</dbReference>
<dbReference type="PANTHER" id="PTHR33908:SF11">
    <property type="entry name" value="MEMBRANE PROTEIN"/>
    <property type="match status" value="1"/>
</dbReference>
<evidence type="ECO:0000259" key="9">
    <source>
        <dbReference type="Pfam" id="PF13231"/>
    </source>
</evidence>
<keyword evidence="7 8" id="KW-0472">Membrane</keyword>
<feature type="transmembrane region" description="Helical" evidence="8">
    <location>
        <begin position="163"/>
        <end position="181"/>
    </location>
</feature>
<dbReference type="Proteomes" id="UP000239735">
    <property type="component" value="Unassembled WGS sequence"/>
</dbReference>
<sequence length="490" mass="54653">MEAAQESQSTPWRRTANGTGKAGVALPVALALAAGLILRVWMLKLLFEVNGDSLIYGGLAKNLLLHGRFALTLPNGEMYPTLIRLPGYPLFLAACFRIFGMEDYFAAASVQIGPQLLGCLLLADFARRMAPQRLKRGAALATLWLAALCPFTASYAVVPMTEAATLFALSLAMWAMARFCERPGWANALWFTFAVTWGALLRPDGALAAIAFAPALLGGLRRGDGPGEISLRKLTRMAAVCAVLTLAPFAAWTARNWRVFHVFQPLAPRLATDPDESSNPGWERWVKSWCLDFVSTYEIYWNVPWDKLDVDELPTRAFDSPAQRVETVALANDYNHNGMEITPEIDARFEGLAKERITANPLRYYVWLPLSRVADMWLRPRVENLNIDLDWWVYAHHHAETRFSWGYVALNAMYLLLGIAGLWTRPRFWVAMLAYILLRSALLLTIEAPEARYTLECFPMLFALGGVAIARAMERLYLPALKVKASPGTP</sequence>
<evidence type="ECO:0000256" key="1">
    <source>
        <dbReference type="ARBA" id="ARBA00004651"/>
    </source>
</evidence>
<keyword evidence="4" id="KW-0808">Transferase</keyword>
<feature type="transmembrane region" description="Helical" evidence="8">
    <location>
        <begin position="188"/>
        <end position="217"/>
    </location>
</feature>
<keyword evidence="6 8" id="KW-1133">Transmembrane helix</keyword>
<keyword evidence="2" id="KW-1003">Cell membrane</keyword>
<dbReference type="InterPro" id="IPR038731">
    <property type="entry name" value="RgtA/B/C-like"/>
</dbReference>
<evidence type="ECO:0000256" key="6">
    <source>
        <dbReference type="ARBA" id="ARBA00022989"/>
    </source>
</evidence>
<dbReference type="GO" id="GO:0009103">
    <property type="term" value="P:lipopolysaccharide biosynthetic process"/>
    <property type="evidence" value="ECO:0007669"/>
    <property type="project" value="UniProtKB-ARBA"/>
</dbReference>
<protein>
    <submittedName>
        <fullName evidence="10">Putative membrane protein</fullName>
    </submittedName>
</protein>
<proteinExistence type="predicted"/>
<comment type="subcellular location">
    <subcellularLocation>
        <location evidence="1">Cell membrane</location>
        <topology evidence="1">Multi-pass membrane protein</topology>
    </subcellularLocation>
</comment>
<feature type="transmembrane region" description="Helical" evidence="8">
    <location>
        <begin position="405"/>
        <end position="423"/>
    </location>
</feature>